<dbReference type="PROSITE" id="PS00893">
    <property type="entry name" value="NUDIX_BOX"/>
    <property type="match status" value="1"/>
</dbReference>
<dbReference type="InterPro" id="IPR015797">
    <property type="entry name" value="NUDIX_hydrolase-like_dom_sf"/>
</dbReference>
<dbReference type="RefSeq" id="WP_346124177.1">
    <property type="nucleotide sequence ID" value="NZ_BAABGU010000041.1"/>
</dbReference>
<dbReference type="PRINTS" id="PR00502">
    <property type="entry name" value="NUDIXFAMILY"/>
</dbReference>
<dbReference type="Proteomes" id="UP001500307">
    <property type="component" value="Unassembled WGS sequence"/>
</dbReference>
<dbReference type="InterPro" id="IPR047127">
    <property type="entry name" value="MutT-like"/>
</dbReference>
<feature type="domain" description="Nudix hydrolase" evidence="14">
    <location>
        <begin position="1"/>
        <end position="130"/>
    </location>
</feature>
<evidence type="ECO:0000313" key="16">
    <source>
        <dbReference type="Proteomes" id="UP001500307"/>
    </source>
</evidence>
<dbReference type="EMBL" id="BAABGU010000041">
    <property type="protein sequence ID" value="GAA4578441.1"/>
    <property type="molecule type" value="Genomic_DNA"/>
</dbReference>
<keyword evidence="7 12" id="KW-0378">Hydrolase</keyword>
<evidence type="ECO:0000256" key="2">
    <source>
        <dbReference type="ARBA" id="ARBA00005582"/>
    </source>
</evidence>
<keyword evidence="16" id="KW-1185">Reference proteome</keyword>
<evidence type="ECO:0000256" key="5">
    <source>
        <dbReference type="ARBA" id="ARBA00022723"/>
    </source>
</evidence>
<sequence>MHEIVTAALVREGRVLLVHRSPNRRVYPDVWDLPGGHIEAGETELAALAREMHEELGVQITTGSAIHLCRLEVGRREESVRFSAWIVGEWEGTPTNVAPDEHDEIHWFRPEELPPLAHELVGTALVEAMRGHKPSATGAEGMPDVSKSVSGLARSRGENKSGPV</sequence>
<dbReference type="EC" id="3.6.1.55" evidence="11"/>
<feature type="region of interest" description="Disordered" evidence="13">
    <location>
        <begin position="133"/>
        <end position="164"/>
    </location>
</feature>
<dbReference type="InterPro" id="IPR020084">
    <property type="entry name" value="NUDIX_hydrolase_CS"/>
</dbReference>
<dbReference type="SUPFAM" id="SSF55811">
    <property type="entry name" value="Nudix"/>
    <property type="match status" value="1"/>
</dbReference>
<dbReference type="InterPro" id="IPR000086">
    <property type="entry name" value="NUDIX_hydrolase_dom"/>
</dbReference>
<keyword evidence="4" id="KW-0235">DNA replication</keyword>
<evidence type="ECO:0000259" key="14">
    <source>
        <dbReference type="PROSITE" id="PS51462"/>
    </source>
</evidence>
<feature type="compositionally biased region" description="Basic and acidic residues" evidence="13">
    <location>
        <begin position="155"/>
        <end position="164"/>
    </location>
</feature>
<keyword evidence="5" id="KW-0479">Metal-binding</keyword>
<dbReference type="PANTHER" id="PTHR47707">
    <property type="entry name" value="8-OXO-DGTP DIPHOSPHATASE"/>
    <property type="match status" value="1"/>
</dbReference>
<dbReference type="PROSITE" id="PS51462">
    <property type="entry name" value="NUDIX"/>
    <property type="match status" value="1"/>
</dbReference>
<evidence type="ECO:0000256" key="11">
    <source>
        <dbReference type="ARBA" id="ARBA00038905"/>
    </source>
</evidence>
<evidence type="ECO:0000256" key="9">
    <source>
        <dbReference type="ARBA" id="ARBA00023204"/>
    </source>
</evidence>
<keyword evidence="6" id="KW-0227">DNA damage</keyword>
<evidence type="ECO:0000256" key="12">
    <source>
        <dbReference type="RuleBase" id="RU003476"/>
    </source>
</evidence>
<comment type="caution">
    <text evidence="15">The sequence shown here is derived from an EMBL/GenBank/DDBJ whole genome shotgun (WGS) entry which is preliminary data.</text>
</comment>
<dbReference type="Gene3D" id="3.90.79.10">
    <property type="entry name" value="Nucleoside Triphosphate Pyrophosphohydrolase"/>
    <property type="match status" value="1"/>
</dbReference>
<evidence type="ECO:0000256" key="3">
    <source>
        <dbReference type="ARBA" id="ARBA00022457"/>
    </source>
</evidence>
<evidence type="ECO:0000313" key="15">
    <source>
        <dbReference type="EMBL" id="GAA4578441.1"/>
    </source>
</evidence>
<evidence type="ECO:0000256" key="6">
    <source>
        <dbReference type="ARBA" id="ARBA00022763"/>
    </source>
</evidence>
<organism evidence="15 16">
    <name type="scientific">Micromonospora coerulea</name>
    <dbReference type="NCBI Taxonomy" id="47856"/>
    <lineage>
        <taxon>Bacteria</taxon>
        <taxon>Bacillati</taxon>
        <taxon>Actinomycetota</taxon>
        <taxon>Actinomycetes</taxon>
        <taxon>Micromonosporales</taxon>
        <taxon>Micromonosporaceae</taxon>
        <taxon>Micromonospora</taxon>
    </lineage>
</organism>
<proteinExistence type="inferred from homology"/>
<evidence type="ECO:0000256" key="10">
    <source>
        <dbReference type="ARBA" id="ARBA00035861"/>
    </source>
</evidence>
<comment type="catalytic activity">
    <reaction evidence="10">
        <text>8-oxo-dGTP + H2O = 8-oxo-dGMP + diphosphate + H(+)</text>
        <dbReference type="Rhea" id="RHEA:31575"/>
        <dbReference type="ChEBI" id="CHEBI:15377"/>
        <dbReference type="ChEBI" id="CHEBI:15378"/>
        <dbReference type="ChEBI" id="CHEBI:33019"/>
        <dbReference type="ChEBI" id="CHEBI:63224"/>
        <dbReference type="ChEBI" id="CHEBI:77896"/>
        <dbReference type="EC" id="3.6.1.55"/>
    </reaction>
</comment>
<keyword evidence="3" id="KW-0515">Mutator protein</keyword>
<dbReference type="PANTHER" id="PTHR47707:SF1">
    <property type="entry name" value="NUDIX HYDROLASE FAMILY PROTEIN"/>
    <property type="match status" value="1"/>
</dbReference>
<evidence type="ECO:0000256" key="4">
    <source>
        <dbReference type="ARBA" id="ARBA00022705"/>
    </source>
</evidence>
<gene>
    <name evidence="15" type="ORF">GCM10023176_54360</name>
</gene>
<evidence type="ECO:0000256" key="7">
    <source>
        <dbReference type="ARBA" id="ARBA00022801"/>
    </source>
</evidence>
<dbReference type="Pfam" id="PF00293">
    <property type="entry name" value="NUDIX"/>
    <property type="match status" value="1"/>
</dbReference>
<evidence type="ECO:0000256" key="8">
    <source>
        <dbReference type="ARBA" id="ARBA00022842"/>
    </source>
</evidence>
<accession>A0ABP8T2H4</accession>
<comment type="similarity">
    <text evidence="2 12">Belongs to the Nudix hydrolase family.</text>
</comment>
<name>A0ABP8T2H4_9ACTN</name>
<evidence type="ECO:0000256" key="1">
    <source>
        <dbReference type="ARBA" id="ARBA00001946"/>
    </source>
</evidence>
<keyword evidence="8" id="KW-0460">Magnesium</keyword>
<reference evidence="16" key="1">
    <citation type="journal article" date="2019" name="Int. J. Syst. Evol. Microbiol.">
        <title>The Global Catalogue of Microorganisms (GCM) 10K type strain sequencing project: providing services to taxonomists for standard genome sequencing and annotation.</title>
        <authorList>
            <consortium name="The Broad Institute Genomics Platform"/>
            <consortium name="The Broad Institute Genome Sequencing Center for Infectious Disease"/>
            <person name="Wu L."/>
            <person name="Ma J."/>
        </authorList>
    </citation>
    <scope>NUCLEOTIDE SEQUENCE [LARGE SCALE GENOMIC DNA]</scope>
    <source>
        <strain evidence="16">JCM 3175</strain>
    </source>
</reference>
<keyword evidence="9" id="KW-0234">DNA repair</keyword>
<comment type="cofactor">
    <cofactor evidence="1">
        <name>Mg(2+)</name>
        <dbReference type="ChEBI" id="CHEBI:18420"/>
    </cofactor>
</comment>
<dbReference type="InterPro" id="IPR020476">
    <property type="entry name" value="Nudix_hydrolase"/>
</dbReference>
<evidence type="ECO:0000256" key="13">
    <source>
        <dbReference type="SAM" id="MobiDB-lite"/>
    </source>
</evidence>
<protein>
    <recommendedName>
        <fullName evidence="11">8-oxo-dGTP diphosphatase</fullName>
        <ecNumber evidence="11">3.6.1.55</ecNumber>
    </recommendedName>
</protein>